<dbReference type="Proteomes" id="UP000829398">
    <property type="component" value="Chromosome 9"/>
</dbReference>
<proteinExistence type="predicted"/>
<reference evidence="2" key="1">
    <citation type="journal article" date="2023" name="Hortic. Res.">
        <title>A chromosome-level phased genome enabling allele-level studies in sweet orange: a case study on citrus Huanglongbing tolerance.</title>
        <authorList>
            <person name="Wu B."/>
            <person name="Yu Q."/>
            <person name="Deng Z."/>
            <person name="Duan Y."/>
            <person name="Luo F."/>
            <person name="Gmitter F. Jr."/>
        </authorList>
    </citation>
    <scope>NUCLEOTIDE SEQUENCE [LARGE SCALE GENOMIC DNA]</scope>
    <source>
        <strain evidence="2">cv. Valencia</strain>
    </source>
</reference>
<keyword evidence="2" id="KW-1185">Reference proteome</keyword>
<organism evidence="1 2">
    <name type="scientific">Citrus sinensis</name>
    <name type="common">Sweet orange</name>
    <name type="synonym">Citrus aurantium var. sinensis</name>
    <dbReference type="NCBI Taxonomy" id="2711"/>
    <lineage>
        <taxon>Eukaryota</taxon>
        <taxon>Viridiplantae</taxon>
        <taxon>Streptophyta</taxon>
        <taxon>Embryophyta</taxon>
        <taxon>Tracheophyta</taxon>
        <taxon>Spermatophyta</taxon>
        <taxon>Magnoliopsida</taxon>
        <taxon>eudicotyledons</taxon>
        <taxon>Gunneridae</taxon>
        <taxon>Pentapetalae</taxon>
        <taxon>rosids</taxon>
        <taxon>malvids</taxon>
        <taxon>Sapindales</taxon>
        <taxon>Rutaceae</taxon>
        <taxon>Aurantioideae</taxon>
        <taxon>Citrus</taxon>
    </lineage>
</organism>
<sequence length="474" mass="54277">MEKQLTRIENQFQKSTIAVSPSITSKTDSEKKLKEPIFKPFQVSKTSQKLVQESKSDFAKAIREQLDRIEASSSSSSKIQIAPDNAQSSKISVLEQDQMSIVSYDIEAFKEEHVPKTNKIHWELVLPTVSSPPDLAIDNRPSALNQSCFNAFSVYEWNIDGMSEYNILGLLQQMTVTANAYKTQQGTSDKAITEILIAGFTGDHSHLRDKNAELLHNLRCRKLSEFQSYKTTFFTRLFLRDDANHITWKEKFFAGLPTLLGENVMNSIKALYDNRIPYDELTYGELVSFINREGLKICQDLKLQKRLKWEFRQSKQELGSLCKQSNYEPFKASTSKDCNGKCSSKPYKKHYKSKSHRKPFYEFRELSYRKPSKPYRKPHFSKRKDTIAKSKAHFNYKEATCFKCGKKGHTAKFCRMSRKLHELDLDEEIFSKVALLLVESSDSESSTSGNSEPLQVDELIDSDISVSSDSDSDT</sequence>
<protein>
    <submittedName>
        <fullName evidence="1">Uncharacterized protein</fullName>
    </submittedName>
</protein>
<accession>A0ACB8I4P8</accession>
<evidence type="ECO:0000313" key="2">
    <source>
        <dbReference type="Proteomes" id="UP000829398"/>
    </source>
</evidence>
<evidence type="ECO:0000313" key="1">
    <source>
        <dbReference type="EMBL" id="KAH9681932.1"/>
    </source>
</evidence>
<gene>
    <name evidence="1" type="ORF">KPL71_027144</name>
</gene>
<name>A0ACB8I4P8_CITSI</name>
<comment type="caution">
    <text evidence="1">The sequence shown here is derived from an EMBL/GenBank/DDBJ whole genome shotgun (WGS) entry which is preliminary data.</text>
</comment>
<dbReference type="EMBL" id="CM039178">
    <property type="protein sequence ID" value="KAH9681932.1"/>
    <property type="molecule type" value="Genomic_DNA"/>
</dbReference>